<protein>
    <submittedName>
        <fullName evidence="1">Uncharacterized protein</fullName>
    </submittedName>
</protein>
<accession>A0A077R996</accession>
<dbReference type="AlphaFoldDB" id="A0A077R996"/>
<reference evidence="1" key="1">
    <citation type="journal article" date="2014" name="Genome Biol. Evol.">
        <title>Gene Loss Rather Than Gene Gain Is Associated with a Host Jump from Monocots to Dicots in the Smut Fungus Melanopsichium pennsylvanicum.</title>
        <authorList>
            <person name="Sharma R."/>
            <person name="Mishra B."/>
            <person name="Runge F."/>
            <person name="Thines M."/>
        </authorList>
    </citation>
    <scope>NUCLEOTIDE SEQUENCE</scope>
    <source>
        <strain evidence="1">4</strain>
    </source>
</reference>
<sequence length="35" mass="4213">MVARKQHLERIQFTYYGTDLYEDCPESQIQNIPPQ</sequence>
<proteinExistence type="predicted"/>
<name>A0A077R996_9BASI</name>
<dbReference type="EMBL" id="HG529591">
    <property type="protein sequence ID" value="CDI53764.1"/>
    <property type="molecule type" value="Genomic_DNA"/>
</dbReference>
<evidence type="ECO:0000313" key="1">
    <source>
        <dbReference type="EMBL" id="CDI53764.1"/>
    </source>
</evidence>
<organism evidence="1">
    <name type="scientific">Melanopsichium pennsylvanicum 4</name>
    <dbReference type="NCBI Taxonomy" id="1398559"/>
    <lineage>
        <taxon>Eukaryota</taxon>
        <taxon>Fungi</taxon>
        <taxon>Dikarya</taxon>
        <taxon>Basidiomycota</taxon>
        <taxon>Ustilaginomycotina</taxon>
        <taxon>Ustilaginomycetes</taxon>
        <taxon>Ustilaginales</taxon>
        <taxon>Ustilaginaceae</taxon>
        <taxon>Melanopsichium</taxon>
    </lineage>
</organism>